<dbReference type="EMBL" id="CP025958">
    <property type="protein sequence ID" value="AWM40404.1"/>
    <property type="molecule type" value="Genomic_DNA"/>
</dbReference>
<dbReference type="AlphaFoldDB" id="A0A2Z3HF56"/>
<proteinExistence type="predicted"/>
<keyword evidence="2" id="KW-1185">Reference proteome</keyword>
<reference evidence="1 2" key="1">
    <citation type="submission" date="2018-01" db="EMBL/GenBank/DDBJ databases">
        <title>G. obscuriglobus.</title>
        <authorList>
            <person name="Franke J."/>
            <person name="Blomberg W."/>
            <person name="Selmecki A."/>
        </authorList>
    </citation>
    <scope>NUCLEOTIDE SEQUENCE [LARGE SCALE GENOMIC DNA]</scope>
    <source>
        <strain evidence="1 2">DSM 5831</strain>
    </source>
</reference>
<sequence length="62" mass="7254">MSVRFWLGALSKCSPSPEVRHWEWVIATVDQISEHEDHMRIVGQAERFEPGRFPPLVLRPLE</sequence>
<evidence type="ECO:0000313" key="2">
    <source>
        <dbReference type="Proteomes" id="UP000245802"/>
    </source>
</evidence>
<organism evidence="1 2">
    <name type="scientific">Gemmata obscuriglobus</name>
    <dbReference type="NCBI Taxonomy" id="114"/>
    <lineage>
        <taxon>Bacteria</taxon>
        <taxon>Pseudomonadati</taxon>
        <taxon>Planctomycetota</taxon>
        <taxon>Planctomycetia</taxon>
        <taxon>Gemmatales</taxon>
        <taxon>Gemmataceae</taxon>
        <taxon>Gemmata</taxon>
    </lineage>
</organism>
<gene>
    <name evidence="1" type="ORF">C1280_27745</name>
</gene>
<protein>
    <submittedName>
        <fullName evidence="1">Uncharacterized protein</fullName>
    </submittedName>
</protein>
<evidence type="ECO:0000313" key="1">
    <source>
        <dbReference type="EMBL" id="AWM40404.1"/>
    </source>
</evidence>
<dbReference type="KEGG" id="gog:C1280_27745"/>
<accession>A0A2Z3HF56</accession>
<name>A0A2Z3HF56_9BACT</name>
<dbReference type="Proteomes" id="UP000245802">
    <property type="component" value="Chromosome"/>
</dbReference>